<proteinExistence type="predicted"/>
<feature type="compositionally biased region" description="Pro residues" evidence="1">
    <location>
        <begin position="78"/>
        <end position="89"/>
    </location>
</feature>
<evidence type="ECO:0000256" key="2">
    <source>
        <dbReference type="SAM" id="SignalP"/>
    </source>
</evidence>
<keyword evidence="2" id="KW-0732">Signal</keyword>
<protein>
    <submittedName>
        <fullName evidence="3">Uncharacterized protein</fullName>
    </submittedName>
</protein>
<gene>
    <name evidence="3" type="ORF">UT11_C0069G0003</name>
</gene>
<reference evidence="3 4" key="1">
    <citation type="journal article" date="2015" name="Nature">
        <title>rRNA introns, odd ribosomes, and small enigmatic genomes across a large radiation of phyla.</title>
        <authorList>
            <person name="Brown C.T."/>
            <person name="Hug L.A."/>
            <person name="Thomas B.C."/>
            <person name="Sharon I."/>
            <person name="Castelle C.J."/>
            <person name="Singh A."/>
            <person name="Wilkins M.J."/>
            <person name="Williams K.H."/>
            <person name="Banfield J.F."/>
        </authorList>
    </citation>
    <scope>NUCLEOTIDE SEQUENCE [LARGE SCALE GENOMIC DNA]</scope>
</reference>
<dbReference type="EMBL" id="LBVO01000069">
    <property type="protein sequence ID" value="KKQ86515.1"/>
    <property type="molecule type" value="Genomic_DNA"/>
</dbReference>
<name>A0A0G0LEY7_9BACT</name>
<feature type="signal peptide" evidence="2">
    <location>
        <begin position="1"/>
        <end position="27"/>
    </location>
</feature>
<dbReference type="Proteomes" id="UP000033934">
    <property type="component" value="Unassembled WGS sequence"/>
</dbReference>
<feature type="region of interest" description="Disordered" evidence="1">
    <location>
        <begin position="75"/>
        <end position="99"/>
    </location>
</feature>
<evidence type="ECO:0000256" key="1">
    <source>
        <dbReference type="SAM" id="MobiDB-lite"/>
    </source>
</evidence>
<accession>A0A0G0LEY7</accession>
<evidence type="ECO:0000313" key="4">
    <source>
        <dbReference type="Proteomes" id="UP000033934"/>
    </source>
</evidence>
<comment type="caution">
    <text evidence="3">The sequence shown here is derived from an EMBL/GenBank/DDBJ whole genome shotgun (WGS) entry which is preliminary data.</text>
</comment>
<feature type="chain" id="PRO_5002533411" evidence="2">
    <location>
        <begin position="28"/>
        <end position="122"/>
    </location>
</feature>
<dbReference type="AlphaFoldDB" id="A0A0G0LEY7"/>
<sequence>MVFSKKGAAAGLAVCLLLLTGALVSPAAAGLISETEADAPHWGWASIYGEDGDDDVATVLLWGFGIALLWPNGHEAVIPPPDPPPPTDPPSGGGGGKTPEACTWAFFALGALKLLALRRRQK</sequence>
<evidence type="ECO:0000313" key="3">
    <source>
        <dbReference type="EMBL" id="KKQ86515.1"/>
    </source>
</evidence>
<organism evidence="3 4">
    <name type="scientific">Berkelbacteria bacterium GW2011_GWA2_38_9</name>
    <dbReference type="NCBI Taxonomy" id="1618334"/>
    <lineage>
        <taxon>Bacteria</taxon>
        <taxon>Candidatus Berkelbacteria</taxon>
    </lineage>
</organism>